<dbReference type="Proteomes" id="UP000640531">
    <property type="component" value="Unassembled WGS sequence"/>
</dbReference>
<name>A0ABR8FJU3_9NOST</name>
<organism evidence="1 2">
    <name type="scientific">Anabaena lutea FACHB-196</name>
    <dbReference type="NCBI Taxonomy" id="2692881"/>
    <lineage>
        <taxon>Bacteria</taxon>
        <taxon>Bacillati</taxon>
        <taxon>Cyanobacteriota</taxon>
        <taxon>Cyanophyceae</taxon>
        <taxon>Nostocales</taxon>
        <taxon>Nostocaceae</taxon>
        <taxon>Anabaena</taxon>
    </lineage>
</organism>
<dbReference type="RefSeq" id="WP_190717427.1">
    <property type="nucleotide sequence ID" value="NZ_JACJST010000020.1"/>
</dbReference>
<dbReference type="EMBL" id="JACJST010000020">
    <property type="protein sequence ID" value="MBD2570051.1"/>
    <property type="molecule type" value="Genomic_DNA"/>
</dbReference>
<proteinExistence type="predicted"/>
<gene>
    <name evidence="1" type="ORF">H6G59_19545</name>
</gene>
<evidence type="ECO:0000313" key="2">
    <source>
        <dbReference type="Proteomes" id="UP000640531"/>
    </source>
</evidence>
<evidence type="ECO:0000313" key="1">
    <source>
        <dbReference type="EMBL" id="MBD2570051.1"/>
    </source>
</evidence>
<keyword evidence="2" id="KW-1185">Reference proteome</keyword>
<accession>A0ABR8FJU3</accession>
<reference evidence="1 2" key="1">
    <citation type="journal article" date="2020" name="ISME J.">
        <title>Comparative genomics reveals insights into cyanobacterial evolution and habitat adaptation.</title>
        <authorList>
            <person name="Chen M.Y."/>
            <person name="Teng W.K."/>
            <person name="Zhao L."/>
            <person name="Hu C.X."/>
            <person name="Zhou Y.K."/>
            <person name="Han B.P."/>
            <person name="Song L.R."/>
            <person name="Shu W.S."/>
        </authorList>
    </citation>
    <scope>NUCLEOTIDE SEQUENCE [LARGE SCALE GENOMIC DNA]</scope>
    <source>
        <strain evidence="1 2">FACHB-196</strain>
    </source>
</reference>
<sequence length="141" mass="15411">MKKSPFHEYGNATLRLEIASGALVTDPTTGNVKPIAQTIEFWALLKSKPSKDDMKLREMAGVDVASVYVEGWLIGAINSGVVQGLETAFFPEGIRVPLEIEAEVDRRAGRLQILPGVASPYGVDRYTGQKIFGYFSHRKGA</sequence>
<comment type="caution">
    <text evidence="1">The sequence shown here is derived from an EMBL/GenBank/DDBJ whole genome shotgun (WGS) entry which is preliminary data.</text>
</comment>
<protein>
    <submittedName>
        <fullName evidence="1">Uncharacterized protein</fullName>
    </submittedName>
</protein>